<proteinExistence type="predicted"/>
<gene>
    <name evidence="1" type="ORF">MTY_0654</name>
</gene>
<protein>
    <submittedName>
        <fullName evidence="1">Transposase and inactivated derivatives</fullName>
    </submittedName>
</protein>
<dbReference type="AlphaFoldDB" id="A0A0S6U8N2"/>
<name>A0A0S6U8N2_NEOTH</name>
<evidence type="ECO:0000313" key="1">
    <source>
        <dbReference type="EMBL" id="GAF25322.1"/>
    </source>
</evidence>
<organism evidence="1">
    <name type="scientific">Moorella thermoacetica Y72</name>
    <dbReference type="NCBI Taxonomy" id="1325331"/>
    <lineage>
        <taxon>Bacteria</taxon>
        <taxon>Bacillati</taxon>
        <taxon>Bacillota</taxon>
        <taxon>Clostridia</taxon>
        <taxon>Neomoorellales</taxon>
        <taxon>Neomoorellaceae</taxon>
        <taxon>Neomoorella</taxon>
    </lineage>
</organism>
<sequence length="30" mass="3859">MDDHGRTQDNIFTERLWRTIKYEEVYLHEY</sequence>
<dbReference type="EMBL" id="DF238840">
    <property type="protein sequence ID" value="GAF25322.1"/>
    <property type="molecule type" value="Genomic_DNA"/>
</dbReference>
<reference evidence="1" key="1">
    <citation type="journal article" date="2014" name="Gene">
        <title>Genome-guided analysis of transformation efficiency and carbon dioxide assimilation by Moorella thermoacetica Y72.</title>
        <authorList>
            <person name="Tsukahara K."/>
            <person name="Kita A."/>
            <person name="Nakashimada Y."/>
            <person name="Hoshino T."/>
            <person name="Murakami K."/>
        </authorList>
    </citation>
    <scope>NUCLEOTIDE SEQUENCE [LARGE SCALE GENOMIC DNA]</scope>
    <source>
        <strain evidence="1">Y72</strain>
    </source>
</reference>
<accession>A0A0S6U8N2</accession>
<dbReference type="Proteomes" id="UP000063718">
    <property type="component" value="Unassembled WGS sequence"/>
</dbReference>